<protein>
    <recommendedName>
        <fullName evidence="2">PIN domain-containing protein</fullName>
    </recommendedName>
</protein>
<feature type="domain" description="PIN" evidence="2">
    <location>
        <begin position="147"/>
        <end position="281"/>
    </location>
</feature>
<reference evidence="3 4" key="1">
    <citation type="journal article" date="2020" name="ISME J.">
        <title>Uncovering the hidden diversity of litter-decomposition mechanisms in mushroom-forming fungi.</title>
        <authorList>
            <person name="Floudas D."/>
            <person name="Bentzer J."/>
            <person name="Ahren D."/>
            <person name="Johansson T."/>
            <person name="Persson P."/>
            <person name="Tunlid A."/>
        </authorList>
    </citation>
    <scope>NUCLEOTIDE SEQUENCE [LARGE SCALE GENOMIC DNA]</scope>
    <source>
        <strain evidence="3 4">CBS 101986</strain>
    </source>
</reference>
<dbReference type="InterPro" id="IPR052626">
    <property type="entry name" value="SWT1_Regulator"/>
</dbReference>
<dbReference type="GO" id="GO:0004540">
    <property type="term" value="F:RNA nuclease activity"/>
    <property type="evidence" value="ECO:0007669"/>
    <property type="project" value="UniProtKB-ARBA"/>
</dbReference>
<accession>A0A8H5BGB4</accession>
<feature type="region of interest" description="Disordered" evidence="1">
    <location>
        <begin position="1"/>
        <end position="65"/>
    </location>
</feature>
<dbReference type="GO" id="GO:0005634">
    <property type="term" value="C:nucleus"/>
    <property type="evidence" value="ECO:0007669"/>
    <property type="project" value="TreeGrafter"/>
</dbReference>
<evidence type="ECO:0000313" key="3">
    <source>
        <dbReference type="EMBL" id="KAF5322366.1"/>
    </source>
</evidence>
<dbReference type="SMART" id="SM00670">
    <property type="entry name" value="PINc"/>
    <property type="match status" value="1"/>
</dbReference>
<dbReference type="EMBL" id="JAACJJ010000028">
    <property type="protein sequence ID" value="KAF5322366.1"/>
    <property type="molecule type" value="Genomic_DNA"/>
</dbReference>
<evidence type="ECO:0000259" key="2">
    <source>
        <dbReference type="SMART" id="SM00670"/>
    </source>
</evidence>
<dbReference type="InterPro" id="IPR029060">
    <property type="entry name" value="PIN-like_dom_sf"/>
</dbReference>
<feature type="compositionally biased region" description="Low complexity" evidence="1">
    <location>
        <begin position="54"/>
        <end position="65"/>
    </location>
</feature>
<dbReference type="Pfam" id="PF13638">
    <property type="entry name" value="PIN_4"/>
    <property type="match status" value="1"/>
</dbReference>
<keyword evidence="4" id="KW-1185">Reference proteome</keyword>
<dbReference type="Proteomes" id="UP000567179">
    <property type="component" value="Unassembled WGS sequence"/>
</dbReference>
<dbReference type="AlphaFoldDB" id="A0A8H5BGB4"/>
<name>A0A8H5BGB4_9AGAR</name>
<dbReference type="OrthoDB" id="2017974at2759"/>
<feature type="compositionally biased region" description="Polar residues" evidence="1">
    <location>
        <begin position="28"/>
        <end position="53"/>
    </location>
</feature>
<dbReference type="CDD" id="cd18727">
    <property type="entry name" value="PIN_Swt1-like"/>
    <property type="match status" value="1"/>
</dbReference>
<dbReference type="Gene3D" id="3.40.50.1010">
    <property type="entry name" value="5'-nuclease"/>
    <property type="match status" value="1"/>
</dbReference>
<dbReference type="InterPro" id="IPR002716">
    <property type="entry name" value="PIN_dom"/>
</dbReference>
<dbReference type="SUPFAM" id="SSF88723">
    <property type="entry name" value="PIN domain-like"/>
    <property type="match status" value="1"/>
</dbReference>
<organism evidence="3 4">
    <name type="scientific">Psilocybe cf. subviscida</name>
    <dbReference type="NCBI Taxonomy" id="2480587"/>
    <lineage>
        <taxon>Eukaryota</taxon>
        <taxon>Fungi</taxon>
        <taxon>Dikarya</taxon>
        <taxon>Basidiomycota</taxon>
        <taxon>Agaricomycotina</taxon>
        <taxon>Agaricomycetes</taxon>
        <taxon>Agaricomycetidae</taxon>
        <taxon>Agaricales</taxon>
        <taxon>Agaricineae</taxon>
        <taxon>Strophariaceae</taxon>
        <taxon>Psilocybe</taxon>
    </lineage>
</organism>
<comment type="caution">
    <text evidence="3">The sequence shown here is derived from an EMBL/GenBank/DDBJ whole genome shotgun (WGS) entry which is preliminary data.</text>
</comment>
<sequence>MSRTKAFRNESPFSRNPLPTAMLALSHPQASSPRHNMYQSSYAPPALSTTAPGSSSFADQSAPSSSSYLEGTLAQIVTIANEDVEMKVSAPPYIFLAAKKHSAQFAFYLFAAPAPAGPSTAASAVILPLDLCVFALAIDETNFNFAAFLVVDTNILLHRFEVLTQFVEDIERNGFPVIVIIPSVVVSELDGHKKNSAIAWFARRASSWLLAKIKERRHVKGQGRKETCNSAKNWRPQDEDIPDAAMRKTMYNDSLILDCWLYFRQTNTPTFLCSNDTNLCIATASESMAVGFNGIESLGNMFFTLSEHGGSREIARHIYGDSVNLALFNVLRGYRKEQTQVPAGKSSQGKALQAYDEDDMMMEVDDEGLGPMGDKTEWKSELAINILHEEVIDYFSRLLVDLVGKVGGEEVRKHDPEDKIISQHAVRRRHYSMWSTAECVEWLIRKARDPRREGGPVVIRQDNPRLELFLLKHYKGVPGSKTGKDWSRQGWRVALNNLRQISNAWGDESIAESLAGLEPYVNHVFEM</sequence>
<dbReference type="PANTHER" id="PTHR16161">
    <property type="entry name" value="TRANSCRIPTIONAL PROTEIN SWT1"/>
    <property type="match status" value="1"/>
</dbReference>
<evidence type="ECO:0000256" key="1">
    <source>
        <dbReference type="SAM" id="MobiDB-lite"/>
    </source>
</evidence>
<gene>
    <name evidence="3" type="ORF">D9619_000798</name>
</gene>
<dbReference type="PANTHER" id="PTHR16161:SF0">
    <property type="entry name" value="TRANSCRIPTIONAL PROTEIN SWT1"/>
    <property type="match status" value="1"/>
</dbReference>
<proteinExistence type="predicted"/>
<evidence type="ECO:0000313" key="4">
    <source>
        <dbReference type="Proteomes" id="UP000567179"/>
    </source>
</evidence>